<dbReference type="Proteomes" id="UP000058446">
    <property type="component" value="Chromosome"/>
</dbReference>
<dbReference type="PANTHER" id="PTHR43542">
    <property type="entry name" value="METHYLTRANSFERASE"/>
    <property type="match status" value="1"/>
</dbReference>
<keyword evidence="2" id="KW-0808">Transferase</keyword>
<proteinExistence type="predicted"/>
<gene>
    <name evidence="3" type="ORF">CLAC_05035</name>
</gene>
<keyword evidence="1 3" id="KW-0489">Methyltransferase</keyword>
<protein>
    <submittedName>
        <fullName evidence="3">DNA methylase</fullName>
    </submittedName>
</protein>
<dbReference type="KEGG" id="clw:CLAC_05035"/>
<dbReference type="CDD" id="cd02440">
    <property type="entry name" value="AdoMet_MTases"/>
    <property type="match status" value="1"/>
</dbReference>
<dbReference type="STRING" id="1408189.CLAC_05035"/>
<dbReference type="PATRIC" id="fig|1408189.4.peg.1002"/>
<dbReference type="EMBL" id="CP006841">
    <property type="protein sequence ID" value="ALA67179.1"/>
    <property type="molecule type" value="Genomic_DNA"/>
</dbReference>
<dbReference type="InterPro" id="IPR004398">
    <property type="entry name" value="RNA_MeTrfase_RsmD"/>
</dbReference>
<dbReference type="PIRSF" id="PIRSF004553">
    <property type="entry name" value="CHP00095"/>
    <property type="match status" value="1"/>
</dbReference>
<evidence type="ECO:0000256" key="2">
    <source>
        <dbReference type="ARBA" id="ARBA00022679"/>
    </source>
</evidence>
<dbReference type="GO" id="GO:0003676">
    <property type="term" value="F:nucleic acid binding"/>
    <property type="evidence" value="ECO:0007669"/>
    <property type="project" value="InterPro"/>
</dbReference>
<dbReference type="Gene3D" id="3.40.50.150">
    <property type="entry name" value="Vaccinia Virus protein VP39"/>
    <property type="match status" value="1"/>
</dbReference>
<dbReference type="PROSITE" id="PS00092">
    <property type="entry name" value="N6_MTASE"/>
    <property type="match status" value="1"/>
</dbReference>
<reference evidence="3 4" key="1">
    <citation type="submission" date="2013-10" db="EMBL/GenBank/DDBJ databases">
        <title>Complete genome sequence of Corynebacterium lactis DSM 45799(T), isolated from raw cow milk.</title>
        <authorList>
            <person name="Ruckert C."/>
            <person name="Albersmeier A."/>
            <person name="Lipski A."/>
            <person name="Kalinowski J."/>
        </authorList>
    </citation>
    <scope>NUCLEOTIDE SEQUENCE [LARGE SCALE GENOMIC DNA]</scope>
    <source>
        <strain evidence="3 4">RW2-5</strain>
    </source>
</reference>
<dbReference type="GO" id="GO:0008168">
    <property type="term" value="F:methyltransferase activity"/>
    <property type="evidence" value="ECO:0007669"/>
    <property type="project" value="UniProtKB-KW"/>
</dbReference>
<dbReference type="PANTHER" id="PTHR43542:SF1">
    <property type="entry name" value="METHYLTRANSFERASE"/>
    <property type="match status" value="1"/>
</dbReference>
<evidence type="ECO:0000313" key="3">
    <source>
        <dbReference type="EMBL" id="ALA67179.1"/>
    </source>
</evidence>
<dbReference type="InterPro" id="IPR029063">
    <property type="entry name" value="SAM-dependent_MTases_sf"/>
</dbReference>
<dbReference type="InterPro" id="IPR002052">
    <property type="entry name" value="DNA_methylase_N6_adenine_CS"/>
</dbReference>
<organism evidence="3 4">
    <name type="scientific">Corynebacterium lactis RW2-5</name>
    <dbReference type="NCBI Taxonomy" id="1408189"/>
    <lineage>
        <taxon>Bacteria</taxon>
        <taxon>Bacillati</taxon>
        <taxon>Actinomycetota</taxon>
        <taxon>Actinomycetes</taxon>
        <taxon>Mycobacteriales</taxon>
        <taxon>Corynebacteriaceae</taxon>
        <taxon>Corynebacterium</taxon>
    </lineage>
</organism>
<sequence length="194" mass="21137">MTRIIAGQARGRKLVAPKGQDTRPTTDRAKEALFSSWTTRFGLEGTKVLDLFAGSGALGLEAASRGAGTVVLVEHNSKAVEAIEKNIRTVGHPDVRVAPMKVSTYLAGTPGVLFDRVIADPPYELAGEAVTEMLEALRAFLAPGAVVTVERYRDDEETMWPEGYEVLQQKLKRRIHGIARFDTAIFEPADDAED</sequence>
<accession>A0A0K2GZG8</accession>
<dbReference type="SUPFAM" id="SSF53335">
    <property type="entry name" value="S-adenosyl-L-methionine-dependent methyltransferases"/>
    <property type="match status" value="1"/>
</dbReference>
<evidence type="ECO:0000313" key="4">
    <source>
        <dbReference type="Proteomes" id="UP000058446"/>
    </source>
</evidence>
<keyword evidence="4" id="KW-1185">Reference proteome</keyword>
<dbReference type="NCBIfam" id="TIGR00095">
    <property type="entry name" value="16S rRNA (guanine(966)-N(2))-methyltransferase RsmD"/>
    <property type="match status" value="1"/>
</dbReference>
<name>A0A0K2GZG8_9CORY</name>
<dbReference type="RefSeq" id="WP_053411952.1">
    <property type="nucleotide sequence ID" value="NZ_CP006841.1"/>
</dbReference>
<dbReference type="OrthoDB" id="9803017at2"/>
<dbReference type="Pfam" id="PF03602">
    <property type="entry name" value="Cons_hypoth95"/>
    <property type="match status" value="1"/>
</dbReference>
<dbReference type="GO" id="GO:0031167">
    <property type="term" value="P:rRNA methylation"/>
    <property type="evidence" value="ECO:0007669"/>
    <property type="project" value="InterPro"/>
</dbReference>
<evidence type="ECO:0000256" key="1">
    <source>
        <dbReference type="ARBA" id="ARBA00022603"/>
    </source>
</evidence>
<dbReference type="AlphaFoldDB" id="A0A0K2GZG8"/>